<evidence type="ECO:0000313" key="2">
    <source>
        <dbReference type="EMBL" id="VFB01256.1"/>
    </source>
</evidence>
<evidence type="ECO:0000256" key="1">
    <source>
        <dbReference type="SAM" id="MobiDB-lite"/>
    </source>
</evidence>
<dbReference type="AlphaFoldDB" id="A0A4U8W7I5"/>
<name>A0A4U8W7I5_9NOCA</name>
<reference evidence="2 3" key="1">
    <citation type="submission" date="2019-02" db="EMBL/GenBank/DDBJ databases">
        <authorList>
            <consortium name="Pathogen Informatics"/>
        </authorList>
    </citation>
    <scope>NUCLEOTIDE SEQUENCE [LARGE SCALE GENOMIC DNA]</scope>
    <source>
        <strain evidence="2 3">3012STDY6756504</strain>
    </source>
</reference>
<evidence type="ECO:0000313" key="3">
    <source>
        <dbReference type="Proteomes" id="UP000290439"/>
    </source>
</evidence>
<feature type="compositionally biased region" description="Polar residues" evidence="1">
    <location>
        <begin position="64"/>
        <end position="75"/>
    </location>
</feature>
<dbReference type="Proteomes" id="UP000290439">
    <property type="component" value="Chromosome"/>
</dbReference>
<proteinExistence type="predicted"/>
<dbReference type="EMBL" id="LR215973">
    <property type="protein sequence ID" value="VFB01256.1"/>
    <property type="molecule type" value="Genomic_DNA"/>
</dbReference>
<gene>
    <name evidence="2" type="ORF">NCTC10797_05073</name>
</gene>
<protein>
    <submittedName>
        <fullName evidence="2">Uncharacterized protein</fullName>
    </submittedName>
</protein>
<accession>A0A4U8W7I5</accession>
<organism evidence="2 3">
    <name type="scientific">Nocardia cyriacigeorgica</name>
    <dbReference type="NCBI Taxonomy" id="135487"/>
    <lineage>
        <taxon>Bacteria</taxon>
        <taxon>Bacillati</taxon>
        <taxon>Actinomycetota</taxon>
        <taxon>Actinomycetes</taxon>
        <taxon>Mycobacteriales</taxon>
        <taxon>Nocardiaceae</taxon>
        <taxon>Nocardia</taxon>
    </lineage>
</organism>
<feature type="region of interest" description="Disordered" evidence="1">
    <location>
        <begin position="52"/>
        <end position="75"/>
    </location>
</feature>
<sequence length="75" mass="7804">MIAVGWVLVIGLPLAVLVGDVAAPVTLPAIVIGFSAVTTRYPRERGCGRPLGEGWAGGSRRPSPRNSVHTCTPIL</sequence>